<feature type="repeat" description="PPR" evidence="3">
    <location>
        <begin position="331"/>
        <end position="365"/>
    </location>
</feature>
<evidence type="ECO:0000256" key="2">
    <source>
        <dbReference type="ARBA" id="ARBA00022737"/>
    </source>
</evidence>
<comment type="similarity">
    <text evidence="1">Belongs to the PPR family. P subfamily.</text>
</comment>
<dbReference type="InterPro" id="IPR050872">
    <property type="entry name" value="PPR_P_subfamily"/>
</dbReference>
<feature type="repeat" description="PPR" evidence="3">
    <location>
        <begin position="441"/>
        <end position="475"/>
    </location>
</feature>
<dbReference type="Proteomes" id="UP001472677">
    <property type="component" value="Unassembled WGS sequence"/>
</dbReference>
<gene>
    <name evidence="4" type="ORF">V6N12_060894</name>
</gene>
<protein>
    <recommendedName>
        <fullName evidence="6">Pentatricopeptide repeat-containing protein</fullName>
    </recommendedName>
</protein>
<feature type="repeat" description="PPR" evidence="3">
    <location>
        <begin position="225"/>
        <end position="260"/>
    </location>
</feature>
<dbReference type="Pfam" id="PF01535">
    <property type="entry name" value="PPR"/>
    <property type="match status" value="1"/>
</dbReference>
<feature type="repeat" description="PPR" evidence="3">
    <location>
        <begin position="261"/>
        <end position="295"/>
    </location>
</feature>
<keyword evidence="5" id="KW-1185">Reference proteome</keyword>
<proteinExistence type="inferred from homology"/>
<name>A0ABR2A4L5_9ROSI</name>
<dbReference type="Gene3D" id="1.25.40.10">
    <property type="entry name" value="Tetratricopeptide repeat domain"/>
    <property type="match status" value="4"/>
</dbReference>
<sequence length="529" mass="59053">MFCSLPATPLILSSISPSYSLQLYPAMSCSHKIQSPLLHNPSIFTNPRRIHRCKLQVLAMVSVPSKTRSVITSSALHLDERSAGIRAVNFLDKLKAIPFKDTSEILSTMEKDLSNWTLSDFNGLLMALFAANEPELAMELFSNVSSLSGLDLAPNCSTFSIIIRCCCKRNDLDEAQRILHHMMGNGYNPNVTTFTILIHSLCKRGKIGNAFRVFQVMGGIGCKPTVHTYNCLLKGLCYVGKIEQAHEMLMNLEKKESIRPDIYSYTAVMDGFCKVGRSDEAMELLNQALVLGLEPNAVTFNTLFSGYTKEGRPQHGFRVLKLMKDKNCLPDSISYSTFLNGLLKWGKIRAALKVYKEMVGIGFEVEGKMMSSLLRGLCMKSWEEKDLVQDAYQVFEKMRERVSVIDHTSYSFVIRTLCIGRRTGEAVYHLEQMTGMGYVPRTITFNNVIQALCMEGKIGEALVVLVSMFENGKIPSRTSYDMLVKEFNQQGLLLGACNVYGAALKQGVVPHRIPTKMMAKIVPQTVVPV</sequence>
<dbReference type="InterPro" id="IPR011990">
    <property type="entry name" value="TPR-like_helical_dom_sf"/>
</dbReference>
<feature type="repeat" description="PPR" evidence="3">
    <location>
        <begin position="406"/>
        <end position="440"/>
    </location>
</feature>
<dbReference type="InterPro" id="IPR002885">
    <property type="entry name" value="PPR_rpt"/>
</dbReference>
<dbReference type="NCBIfam" id="TIGR00756">
    <property type="entry name" value="PPR"/>
    <property type="match status" value="7"/>
</dbReference>
<keyword evidence="2" id="KW-0677">Repeat</keyword>
<accession>A0ABR2A4L5</accession>
<dbReference type="EMBL" id="JBBPBM010001056">
    <property type="protein sequence ID" value="KAK8487814.1"/>
    <property type="molecule type" value="Genomic_DNA"/>
</dbReference>
<feature type="repeat" description="PPR" evidence="3">
    <location>
        <begin position="296"/>
        <end position="330"/>
    </location>
</feature>
<reference evidence="4 5" key="1">
    <citation type="journal article" date="2024" name="G3 (Bethesda)">
        <title>Genome assembly of Hibiscus sabdariffa L. provides insights into metabolisms of medicinal natural products.</title>
        <authorList>
            <person name="Kim T."/>
        </authorList>
    </citation>
    <scope>NUCLEOTIDE SEQUENCE [LARGE SCALE GENOMIC DNA]</scope>
    <source>
        <strain evidence="4">TK-2024</strain>
        <tissue evidence="4">Old leaves</tissue>
    </source>
</reference>
<dbReference type="PANTHER" id="PTHR46128">
    <property type="entry name" value="MITOCHONDRIAL GROUP I INTRON SPLICING FACTOR CCM1"/>
    <property type="match status" value="1"/>
</dbReference>
<organism evidence="4 5">
    <name type="scientific">Hibiscus sabdariffa</name>
    <name type="common">roselle</name>
    <dbReference type="NCBI Taxonomy" id="183260"/>
    <lineage>
        <taxon>Eukaryota</taxon>
        <taxon>Viridiplantae</taxon>
        <taxon>Streptophyta</taxon>
        <taxon>Embryophyta</taxon>
        <taxon>Tracheophyta</taxon>
        <taxon>Spermatophyta</taxon>
        <taxon>Magnoliopsida</taxon>
        <taxon>eudicotyledons</taxon>
        <taxon>Gunneridae</taxon>
        <taxon>Pentapetalae</taxon>
        <taxon>rosids</taxon>
        <taxon>malvids</taxon>
        <taxon>Malvales</taxon>
        <taxon>Malvaceae</taxon>
        <taxon>Malvoideae</taxon>
        <taxon>Hibiscus</taxon>
    </lineage>
</organism>
<dbReference type="Pfam" id="PF13041">
    <property type="entry name" value="PPR_2"/>
    <property type="match status" value="3"/>
</dbReference>
<feature type="repeat" description="PPR" evidence="3">
    <location>
        <begin position="190"/>
        <end position="224"/>
    </location>
</feature>
<feature type="repeat" description="PPR" evidence="3">
    <location>
        <begin position="155"/>
        <end position="189"/>
    </location>
</feature>
<evidence type="ECO:0000256" key="3">
    <source>
        <dbReference type="PROSITE-ProRule" id="PRU00708"/>
    </source>
</evidence>
<dbReference type="SUPFAM" id="SSF81901">
    <property type="entry name" value="HCP-like"/>
    <property type="match status" value="1"/>
</dbReference>
<evidence type="ECO:0000313" key="4">
    <source>
        <dbReference type="EMBL" id="KAK8487814.1"/>
    </source>
</evidence>
<dbReference type="PROSITE" id="PS51375">
    <property type="entry name" value="PPR"/>
    <property type="match status" value="8"/>
</dbReference>
<evidence type="ECO:0000256" key="1">
    <source>
        <dbReference type="ARBA" id="ARBA00007626"/>
    </source>
</evidence>
<dbReference type="PANTHER" id="PTHR46128:SF302">
    <property type="entry name" value="PENTACOTRIPEPTIDE-REPEAT REGION OF PRORP DOMAIN-CONTAINING PROTEIN"/>
    <property type="match status" value="1"/>
</dbReference>
<evidence type="ECO:0000313" key="5">
    <source>
        <dbReference type="Proteomes" id="UP001472677"/>
    </source>
</evidence>
<evidence type="ECO:0008006" key="6">
    <source>
        <dbReference type="Google" id="ProtNLM"/>
    </source>
</evidence>
<comment type="caution">
    <text evidence="4">The sequence shown here is derived from an EMBL/GenBank/DDBJ whole genome shotgun (WGS) entry which is preliminary data.</text>
</comment>